<evidence type="ECO:0000256" key="1">
    <source>
        <dbReference type="SAM" id="Phobius"/>
    </source>
</evidence>
<proteinExistence type="predicted"/>
<dbReference type="KEGG" id="fuv:JR347_07760"/>
<evidence type="ECO:0000313" key="3">
    <source>
        <dbReference type="Proteomes" id="UP000662783"/>
    </source>
</evidence>
<gene>
    <name evidence="2" type="ORF">JR347_07760</name>
</gene>
<accession>A0A974WI30</accession>
<feature type="transmembrane region" description="Helical" evidence="1">
    <location>
        <begin position="60"/>
        <end position="78"/>
    </location>
</feature>
<feature type="transmembrane region" description="Helical" evidence="1">
    <location>
        <begin position="90"/>
        <end position="110"/>
    </location>
</feature>
<dbReference type="Proteomes" id="UP000662783">
    <property type="component" value="Chromosome"/>
</dbReference>
<dbReference type="EMBL" id="CP070608">
    <property type="protein sequence ID" value="QSE98969.1"/>
    <property type="molecule type" value="Genomic_DNA"/>
</dbReference>
<keyword evidence="1" id="KW-1133">Transmembrane helix</keyword>
<dbReference type="RefSeq" id="WP_205723483.1">
    <property type="nucleotide sequence ID" value="NZ_CP070608.1"/>
</dbReference>
<keyword evidence="3" id="KW-1185">Reference proteome</keyword>
<feature type="transmembrane region" description="Helical" evidence="1">
    <location>
        <begin position="125"/>
        <end position="145"/>
    </location>
</feature>
<feature type="transmembrane region" description="Helical" evidence="1">
    <location>
        <begin position="165"/>
        <end position="184"/>
    </location>
</feature>
<reference evidence="2" key="1">
    <citation type="submission" date="2021-02" db="EMBL/GenBank/DDBJ databases">
        <title>Fulvivirga sp. S481 isolated from sea water.</title>
        <authorList>
            <person name="Bae S.S."/>
            <person name="Baek K."/>
        </authorList>
    </citation>
    <scope>NUCLEOTIDE SEQUENCE</scope>
    <source>
        <strain evidence="2">S481</strain>
    </source>
</reference>
<dbReference type="AlphaFoldDB" id="A0A974WI30"/>
<feature type="transmembrane region" description="Helical" evidence="1">
    <location>
        <begin position="20"/>
        <end position="39"/>
    </location>
</feature>
<keyword evidence="1" id="KW-0472">Membrane</keyword>
<name>A0A974WI30_9BACT</name>
<protein>
    <submittedName>
        <fullName evidence="2">Uncharacterized protein</fullName>
    </submittedName>
</protein>
<keyword evidence="1" id="KW-0812">Transmembrane</keyword>
<feature type="transmembrane region" description="Helical" evidence="1">
    <location>
        <begin position="196"/>
        <end position="215"/>
    </location>
</feature>
<evidence type="ECO:0000313" key="2">
    <source>
        <dbReference type="EMBL" id="QSE98969.1"/>
    </source>
</evidence>
<sequence length="263" mass="29635">MSHISSQIQPSNFMFEHYGSLITSYALATIVWYVLYSYTSFGRFWKDDANPEMQKPSLELLYATFAIIGIIGVGQLYVNNLLIPNSGNYKLIDALNQALIFSPVFILLLIRKQSTETIWLSKRNVGIRIVIGFGISLIALLVYHLERNNTAPIGEMLGNVYQPRNISHLVQVFMEDCAIALLFFRLSAWVGQKWSIAIVAFLFAAAHIPSLISTGASIQEFQNLFLDTLIGTIVFTALSKSKDIAWFFPLHFALDMTQYYGGQ</sequence>
<organism evidence="2 3">
    <name type="scientific">Fulvivirga lutea</name>
    <dbReference type="NCBI Taxonomy" id="2810512"/>
    <lineage>
        <taxon>Bacteria</taxon>
        <taxon>Pseudomonadati</taxon>
        <taxon>Bacteroidota</taxon>
        <taxon>Cytophagia</taxon>
        <taxon>Cytophagales</taxon>
        <taxon>Fulvivirgaceae</taxon>
        <taxon>Fulvivirga</taxon>
    </lineage>
</organism>